<accession>A0A1N5U574</accession>
<dbReference type="InterPro" id="IPR036388">
    <property type="entry name" value="WH-like_DNA-bd_sf"/>
</dbReference>
<dbReference type="PROSITE" id="PS50956">
    <property type="entry name" value="HTH_ASNC_2"/>
    <property type="match status" value="1"/>
</dbReference>
<evidence type="ECO:0000256" key="3">
    <source>
        <dbReference type="ARBA" id="ARBA00023163"/>
    </source>
</evidence>
<dbReference type="EMBL" id="LT671858">
    <property type="protein sequence ID" value="SIM55973.1"/>
    <property type="molecule type" value="Genomic_DNA"/>
</dbReference>
<dbReference type="PRINTS" id="PR00033">
    <property type="entry name" value="HTHASNC"/>
</dbReference>
<evidence type="ECO:0000313" key="6">
    <source>
        <dbReference type="Proteomes" id="UP000195607"/>
    </source>
</evidence>
<sequence>MDTVDKKILFSLLKDGRTPQRQIAKEIGISAQTLNYRMTKMIEDGIIVGFIVHINSKILGKVEAFAAYVSDKEIDTGYFTRLKCLEKITLYGFDGDTVDEVEKKIEDASLKLGQPVMKYRPEINSYSGNSKNIDFQIIDQLKKTPRAKISEIAKALDMPVIRIKRRYNFLRKSHLVAVMAKIDLSKTDVVIFSIFTTDQEKIEHILEDVTIFKITDNNTGVFICFAENMVSARALINSSREAEKKSEVMVIYDYEFIH</sequence>
<gene>
    <name evidence="5" type="ORF">CSP5_0811</name>
</gene>
<name>A0A1N5U574_9ARCH</name>
<keyword evidence="1" id="KW-0805">Transcription regulation</keyword>
<dbReference type="GeneID" id="41588085"/>
<dbReference type="RefSeq" id="WP_148689676.1">
    <property type="nucleotide sequence ID" value="NZ_LT671858.1"/>
</dbReference>
<keyword evidence="2" id="KW-0238">DNA-binding</keyword>
<protein>
    <submittedName>
        <fullName evidence="5">AsnC family transcriptional regulator</fullName>
    </submittedName>
</protein>
<dbReference type="AlphaFoldDB" id="A0A1N5U574"/>
<reference evidence="5 6" key="1">
    <citation type="submission" date="2016-04" db="EMBL/GenBank/DDBJ databases">
        <authorList>
            <person name="Evans L.H."/>
            <person name="Alamgir A."/>
            <person name="Owens N."/>
            <person name="Weber N.D."/>
            <person name="Virtaneva K."/>
            <person name="Barbian K."/>
            <person name="Babar A."/>
            <person name="Rosenke K."/>
        </authorList>
    </citation>
    <scope>NUCLEOTIDE SEQUENCE [LARGE SCALE GENOMIC DNA]</scope>
    <source>
        <strain evidence="6">S5(T) (JCM 30642 \VKM B-2941)</strain>
    </source>
</reference>
<dbReference type="InterPro" id="IPR036390">
    <property type="entry name" value="WH_DNA-bd_sf"/>
</dbReference>
<evidence type="ECO:0000256" key="2">
    <source>
        <dbReference type="ARBA" id="ARBA00023125"/>
    </source>
</evidence>
<dbReference type="InterPro" id="IPR011991">
    <property type="entry name" value="ArsR-like_HTH"/>
</dbReference>
<evidence type="ECO:0000313" key="5">
    <source>
        <dbReference type="EMBL" id="SIM55973.1"/>
    </source>
</evidence>
<organism evidence="5 6">
    <name type="scientific">Cuniculiplasma divulgatum</name>
    <dbReference type="NCBI Taxonomy" id="1673428"/>
    <lineage>
        <taxon>Archaea</taxon>
        <taxon>Methanobacteriati</taxon>
        <taxon>Thermoplasmatota</taxon>
        <taxon>Thermoplasmata</taxon>
        <taxon>Thermoplasmatales</taxon>
        <taxon>Cuniculiplasmataceae</taxon>
        <taxon>Cuniculiplasma</taxon>
    </lineage>
</organism>
<dbReference type="PANTHER" id="PTHR43413">
    <property type="entry name" value="TRANSCRIPTIONAL REGULATOR, ASNC FAMILY"/>
    <property type="match status" value="1"/>
</dbReference>
<evidence type="ECO:0000259" key="4">
    <source>
        <dbReference type="PROSITE" id="PS50956"/>
    </source>
</evidence>
<evidence type="ECO:0000256" key="1">
    <source>
        <dbReference type="ARBA" id="ARBA00023015"/>
    </source>
</evidence>
<feature type="domain" description="HTH asnC-type" evidence="4">
    <location>
        <begin position="1"/>
        <end position="62"/>
    </location>
</feature>
<dbReference type="SUPFAM" id="SSF46785">
    <property type="entry name" value="Winged helix' DNA-binding domain"/>
    <property type="match status" value="1"/>
</dbReference>
<dbReference type="PANTHER" id="PTHR43413:SF8">
    <property type="entry name" value="HTH-TYPE TRANSCRIPTIONAL REGULATOR PTR1"/>
    <property type="match status" value="1"/>
</dbReference>
<dbReference type="GO" id="GO:0043565">
    <property type="term" value="F:sequence-specific DNA binding"/>
    <property type="evidence" value="ECO:0007669"/>
    <property type="project" value="InterPro"/>
</dbReference>
<dbReference type="Proteomes" id="UP000195607">
    <property type="component" value="Chromosome I"/>
</dbReference>
<dbReference type="InterPro" id="IPR050684">
    <property type="entry name" value="HTH-Siroheme_Decarb"/>
</dbReference>
<dbReference type="SMART" id="SM00344">
    <property type="entry name" value="HTH_ASNC"/>
    <property type="match status" value="1"/>
</dbReference>
<keyword evidence="3" id="KW-0804">Transcription</keyword>
<dbReference type="Pfam" id="PF13412">
    <property type="entry name" value="HTH_24"/>
    <property type="match status" value="2"/>
</dbReference>
<proteinExistence type="predicted"/>
<dbReference type="InterPro" id="IPR019888">
    <property type="entry name" value="Tscrpt_reg_AsnC-like"/>
</dbReference>
<dbReference type="InterPro" id="IPR000485">
    <property type="entry name" value="AsnC-type_HTH_dom"/>
</dbReference>
<dbReference type="Gene3D" id="1.10.10.10">
    <property type="entry name" value="Winged helix-like DNA-binding domain superfamily/Winged helix DNA-binding domain"/>
    <property type="match status" value="2"/>
</dbReference>
<dbReference type="CDD" id="cd00090">
    <property type="entry name" value="HTH_ARSR"/>
    <property type="match status" value="1"/>
</dbReference>